<evidence type="ECO:0000313" key="3">
    <source>
        <dbReference type="EMBL" id="MEP1058041.1"/>
    </source>
</evidence>
<dbReference type="InterPro" id="IPR010982">
    <property type="entry name" value="Lambda_DNA-bd_dom_sf"/>
</dbReference>
<organism evidence="3 4">
    <name type="scientific">Stenomitos frigidus AS-A4</name>
    <dbReference type="NCBI Taxonomy" id="2933935"/>
    <lineage>
        <taxon>Bacteria</taxon>
        <taxon>Bacillati</taxon>
        <taxon>Cyanobacteriota</taxon>
        <taxon>Cyanophyceae</taxon>
        <taxon>Leptolyngbyales</taxon>
        <taxon>Leptolyngbyaceae</taxon>
        <taxon>Stenomitos</taxon>
    </lineage>
</organism>
<evidence type="ECO:0000259" key="2">
    <source>
        <dbReference type="PROSITE" id="PS50943"/>
    </source>
</evidence>
<feature type="coiled-coil region" evidence="1">
    <location>
        <begin position="103"/>
        <end position="130"/>
    </location>
</feature>
<dbReference type="InterPro" id="IPR000740">
    <property type="entry name" value="GrpE"/>
</dbReference>
<dbReference type="PROSITE" id="PS50943">
    <property type="entry name" value="HTH_CROC1"/>
    <property type="match status" value="1"/>
</dbReference>
<keyword evidence="4" id="KW-1185">Reference proteome</keyword>
<name>A0ABV0KFN9_9CYAN</name>
<dbReference type="Gene3D" id="1.10.260.40">
    <property type="entry name" value="lambda repressor-like DNA-binding domains"/>
    <property type="match status" value="1"/>
</dbReference>
<protein>
    <submittedName>
        <fullName evidence="3">Nucleotide exchange factor GrpE</fullName>
    </submittedName>
</protein>
<evidence type="ECO:0000313" key="4">
    <source>
        <dbReference type="Proteomes" id="UP001476950"/>
    </source>
</evidence>
<dbReference type="RefSeq" id="WP_190451508.1">
    <property type="nucleotide sequence ID" value="NZ_JAMPLM010000003.1"/>
</dbReference>
<dbReference type="SUPFAM" id="SSF47413">
    <property type="entry name" value="lambda repressor-like DNA-binding domains"/>
    <property type="match status" value="1"/>
</dbReference>
<accession>A0ABV0KFN9</accession>
<gene>
    <name evidence="3" type="primary">grpE</name>
    <name evidence="3" type="ORF">NDI38_06280</name>
</gene>
<dbReference type="Proteomes" id="UP001476950">
    <property type="component" value="Unassembled WGS sequence"/>
</dbReference>
<feature type="domain" description="HTH cro/C1-type" evidence="2">
    <location>
        <begin position="22"/>
        <end position="64"/>
    </location>
</feature>
<dbReference type="Pfam" id="PF01025">
    <property type="entry name" value="GrpE"/>
    <property type="match status" value="1"/>
</dbReference>
<dbReference type="SMART" id="SM00530">
    <property type="entry name" value="HTH_XRE"/>
    <property type="match status" value="1"/>
</dbReference>
<proteinExistence type="predicted"/>
<keyword evidence="1" id="KW-0175">Coiled coil</keyword>
<dbReference type="InterPro" id="IPR001387">
    <property type="entry name" value="Cro/C1-type_HTH"/>
</dbReference>
<evidence type="ECO:0000256" key="1">
    <source>
        <dbReference type="SAM" id="Coils"/>
    </source>
</evidence>
<dbReference type="Pfam" id="PF13443">
    <property type="entry name" value="HTH_26"/>
    <property type="match status" value="1"/>
</dbReference>
<sequence length="237" mass="26357">MSPDFTHRLRELMQSVGFSSFRALSQAAGVSENQVLRLRRGDTQLRVETLLKLSHVLQVPVSELLPVAADAKGQASAVSGQQPAVSGEHSELKTQNSKLEIDHAALHQRLLDLQHEYDRLQQQLAQQRQDLWQEFQQSSVQVLESLLLQLPTAAYAAQQNPQAPAAKMLPLLRPLDQLLQAWGIEPIATVGAEVSYDPQQHQLMAGVAQSGDRVKVRYTGYRQGDRLLYRAKVSPVS</sequence>
<reference evidence="3 4" key="1">
    <citation type="submission" date="2022-04" db="EMBL/GenBank/DDBJ databases">
        <title>Positive selection, recombination, and allopatry shape intraspecific diversity of widespread and dominant cyanobacteria.</title>
        <authorList>
            <person name="Wei J."/>
            <person name="Shu W."/>
            <person name="Hu C."/>
        </authorList>
    </citation>
    <scope>NUCLEOTIDE SEQUENCE [LARGE SCALE GENOMIC DNA]</scope>
    <source>
        <strain evidence="3 4">AS-A4</strain>
    </source>
</reference>
<comment type="caution">
    <text evidence="3">The sequence shown here is derived from an EMBL/GenBank/DDBJ whole genome shotgun (WGS) entry which is preliminary data.</text>
</comment>
<dbReference type="EMBL" id="JAMPLM010000003">
    <property type="protein sequence ID" value="MEP1058041.1"/>
    <property type="molecule type" value="Genomic_DNA"/>
</dbReference>